<dbReference type="AlphaFoldDB" id="A0A382FQD5"/>
<reference evidence="1" key="1">
    <citation type="submission" date="2018-05" db="EMBL/GenBank/DDBJ databases">
        <authorList>
            <person name="Lanie J.A."/>
            <person name="Ng W.-L."/>
            <person name="Kazmierczak K.M."/>
            <person name="Andrzejewski T.M."/>
            <person name="Davidsen T.M."/>
            <person name="Wayne K.J."/>
            <person name="Tettelin H."/>
            <person name="Glass J.I."/>
            <person name="Rusch D."/>
            <person name="Podicherti R."/>
            <person name="Tsui H.-C.T."/>
            <person name="Winkler M.E."/>
        </authorList>
    </citation>
    <scope>NUCLEOTIDE SEQUENCE</scope>
</reference>
<gene>
    <name evidence="1" type="ORF">METZ01_LOCUS217181</name>
</gene>
<sequence>MVATTLLTVGCATHVHSIGYGAQTGVKTTARQFYLLYGLVPLNTVDTNEMVGRDSDGNPITNYEIKTQSGPVDILLAVGLAAVTYGIGPAIIQTRTVTVTK</sequence>
<organism evidence="1">
    <name type="scientific">marine metagenome</name>
    <dbReference type="NCBI Taxonomy" id="408172"/>
    <lineage>
        <taxon>unclassified sequences</taxon>
        <taxon>metagenomes</taxon>
        <taxon>ecological metagenomes</taxon>
    </lineage>
</organism>
<protein>
    <submittedName>
        <fullName evidence="1">Uncharacterized protein</fullName>
    </submittedName>
</protein>
<evidence type="ECO:0000313" key="1">
    <source>
        <dbReference type="EMBL" id="SVB64327.1"/>
    </source>
</evidence>
<proteinExistence type="predicted"/>
<dbReference type="EMBL" id="UINC01050859">
    <property type="protein sequence ID" value="SVB64327.1"/>
    <property type="molecule type" value="Genomic_DNA"/>
</dbReference>
<name>A0A382FQD5_9ZZZZ</name>
<accession>A0A382FQD5</accession>